<comment type="caution">
    <text evidence="1">The sequence shown here is derived from an EMBL/GenBank/DDBJ whole genome shotgun (WGS) entry which is preliminary data.</text>
</comment>
<reference evidence="1" key="1">
    <citation type="submission" date="2022-11" db="EMBL/GenBank/DDBJ databases">
        <title>Marinomonas sp. nov., isolated from marine algae.</title>
        <authorList>
            <person name="Choi D.G."/>
            <person name="Kim J.M."/>
            <person name="Lee J.K."/>
            <person name="Baek J.H."/>
            <person name="Jeon C.O."/>
        </authorList>
    </citation>
    <scope>NUCLEOTIDE SEQUENCE</scope>
    <source>
        <strain evidence="1">KJ51-3</strain>
    </source>
</reference>
<proteinExistence type="predicted"/>
<dbReference type="EMBL" id="JAPEUL010000004">
    <property type="protein sequence ID" value="MCW4628270.1"/>
    <property type="molecule type" value="Genomic_DNA"/>
</dbReference>
<dbReference type="Gene3D" id="3.40.50.300">
    <property type="entry name" value="P-loop containing nucleotide triphosphate hydrolases"/>
    <property type="match status" value="1"/>
</dbReference>
<organism evidence="1 2">
    <name type="scientific">Marinomonas rhodophyticola</name>
    <dbReference type="NCBI Taxonomy" id="2992803"/>
    <lineage>
        <taxon>Bacteria</taxon>
        <taxon>Pseudomonadati</taxon>
        <taxon>Pseudomonadota</taxon>
        <taxon>Gammaproteobacteria</taxon>
        <taxon>Oceanospirillales</taxon>
        <taxon>Oceanospirillaceae</taxon>
        <taxon>Marinomonas</taxon>
    </lineage>
</organism>
<sequence length="175" mass="19274">MITAEQKQLTNQSTAAILRKEFNPDEVLLDYQKRWIADTSQLKIGEKTRRCGLTWAEAADDALTASLSAEAGGEDVFYIGSNKDMAREFIDACAMWANAYNLACGDVGEEVFTDEDKDILTYVIYFASGFKIKALSSNPKNMRGMQGTVVIDEGAFHEKLAEVLKSCACSDNVGF</sequence>
<evidence type="ECO:0000313" key="1">
    <source>
        <dbReference type="EMBL" id="MCW4628270.1"/>
    </source>
</evidence>
<dbReference type="InterPro" id="IPR027417">
    <property type="entry name" value="P-loop_NTPase"/>
</dbReference>
<dbReference type="Proteomes" id="UP001431181">
    <property type="component" value="Unassembled WGS sequence"/>
</dbReference>
<keyword evidence="2" id="KW-1185">Reference proteome</keyword>
<name>A0ABT3KCK8_9GAMM</name>
<dbReference type="RefSeq" id="WP_265217481.1">
    <property type="nucleotide sequence ID" value="NZ_JAPEUL010000004.1"/>
</dbReference>
<evidence type="ECO:0000313" key="2">
    <source>
        <dbReference type="Proteomes" id="UP001431181"/>
    </source>
</evidence>
<gene>
    <name evidence="1" type="ORF">ONZ52_04245</name>
</gene>
<protein>
    <submittedName>
        <fullName evidence="1">Uncharacterized protein</fullName>
    </submittedName>
</protein>
<accession>A0ABT3KCK8</accession>